<dbReference type="STRING" id="1888891.DSOL_1007"/>
<dbReference type="GO" id="GO:0015562">
    <property type="term" value="F:efflux transmembrane transporter activity"/>
    <property type="evidence" value="ECO:0007669"/>
    <property type="project" value="TreeGrafter"/>
</dbReference>
<keyword evidence="3" id="KW-0472">Membrane</keyword>
<dbReference type="EMBL" id="MLBF01000004">
    <property type="protein sequence ID" value="OLN33280.1"/>
    <property type="molecule type" value="Genomic_DNA"/>
</dbReference>
<dbReference type="Gene3D" id="2.40.50.100">
    <property type="match status" value="1"/>
</dbReference>
<dbReference type="InterPro" id="IPR058636">
    <property type="entry name" value="Beta-barrel_YknX"/>
</dbReference>
<keyword evidence="3" id="KW-0812">Transmembrane</keyword>
<evidence type="ECO:0000256" key="3">
    <source>
        <dbReference type="SAM" id="Phobius"/>
    </source>
</evidence>
<dbReference type="PANTHER" id="PTHR30469:SF33">
    <property type="entry name" value="SLR1207 PROTEIN"/>
    <property type="match status" value="1"/>
</dbReference>
<dbReference type="Gene3D" id="2.40.420.20">
    <property type="match status" value="1"/>
</dbReference>
<keyword evidence="2" id="KW-0175">Coiled coil</keyword>
<dbReference type="NCBIfam" id="TIGR01730">
    <property type="entry name" value="RND_mfp"/>
    <property type="match status" value="1"/>
</dbReference>
<dbReference type="AlphaFoldDB" id="A0A1Q8R1G6"/>
<feature type="coiled-coil region" evidence="2">
    <location>
        <begin position="169"/>
        <end position="196"/>
    </location>
</feature>
<dbReference type="GO" id="GO:1990281">
    <property type="term" value="C:efflux pump complex"/>
    <property type="evidence" value="ECO:0007669"/>
    <property type="project" value="TreeGrafter"/>
</dbReference>
<comment type="similarity">
    <text evidence="1">Belongs to the membrane fusion protein (MFP) (TC 8.A.1) family.</text>
</comment>
<evidence type="ECO:0000259" key="4">
    <source>
        <dbReference type="Pfam" id="PF25984"/>
    </source>
</evidence>
<evidence type="ECO:0000256" key="1">
    <source>
        <dbReference type="ARBA" id="ARBA00009477"/>
    </source>
</evidence>
<dbReference type="SUPFAM" id="SSF111369">
    <property type="entry name" value="HlyD-like secretion proteins"/>
    <property type="match status" value="1"/>
</dbReference>
<evidence type="ECO:0000259" key="6">
    <source>
        <dbReference type="Pfam" id="PF25990"/>
    </source>
</evidence>
<sequence>MRKRLWWGIGIVVILALATGVWWVWGRAQGPLKVKAVAVAPISMQEDVYATGNVVPVARQDVRVLSPGRVSKVAVKVGDSVQAGQTLVTLDTTLADAQVAQAKANVEAAQTSVNAAQNNYDELKKAQSVQSASVASLSADAAASGSLFPQSSAGQTSTPQVNSVSSGTIRQAEGILAQSKSALKQAQEALKVVQVQQGQMIYKSSIAGTVLEVNAQEGNLSPVQQPLVLVANLSQMNVEARLNEVDAGKVQLGRRVKVTSRVLGNASVQGTIVEISPEAVTGPSVQGNASPTVGVKIHLDQVPSGLKPGFTVSIQIIVATKEGVLAIPQEALFQEGSKNFVYMILGGRLQKTEVRVGIGNETHQEITSGLKAGDLVVLNPTNQLAQGLPVTPDLGSAGT</sequence>
<feature type="coiled-coil region" evidence="2">
    <location>
        <begin position="99"/>
        <end position="126"/>
    </location>
</feature>
<reference evidence="7 8" key="1">
    <citation type="submission" date="2016-09" db="EMBL/GenBank/DDBJ databases">
        <title>Complete genome of Desulfosporosinus sp. OL.</title>
        <authorList>
            <person name="Mardanov A."/>
            <person name="Beletsky A."/>
            <person name="Panova A."/>
            <person name="Karnachuk O."/>
            <person name="Ravin N."/>
        </authorList>
    </citation>
    <scope>NUCLEOTIDE SEQUENCE [LARGE SCALE GENOMIC DNA]</scope>
    <source>
        <strain evidence="7 8">OL</strain>
    </source>
</reference>
<dbReference type="Pfam" id="PF25990">
    <property type="entry name" value="Beta-barrel_YknX"/>
    <property type="match status" value="1"/>
</dbReference>
<feature type="transmembrane region" description="Helical" evidence="3">
    <location>
        <begin position="5"/>
        <end position="25"/>
    </location>
</feature>
<dbReference type="Gene3D" id="2.40.30.170">
    <property type="match status" value="1"/>
</dbReference>
<accession>A0A1Q8R1G6</accession>
<gene>
    <name evidence="7" type="ORF">DSOL_1007</name>
</gene>
<keyword evidence="3" id="KW-1133">Transmembrane helix</keyword>
<dbReference type="Pfam" id="PF25989">
    <property type="entry name" value="YknX_C"/>
    <property type="match status" value="1"/>
</dbReference>
<evidence type="ECO:0000313" key="8">
    <source>
        <dbReference type="Proteomes" id="UP000186102"/>
    </source>
</evidence>
<proteinExistence type="inferred from homology"/>
<dbReference type="OrthoDB" id="9791520at2"/>
<dbReference type="InterPro" id="IPR058639">
    <property type="entry name" value="BSH_YknX-like"/>
</dbReference>
<name>A0A1Q8R1G6_9FIRM</name>
<dbReference type="InterPro" id="IPR058637">
    <property type="entry name" value="YknX-like_C"/>
</dbReference>
<dbReference type="RefSeq" id="WP_075363761.1">
    <property type="nucleotide sequence ID" value="NZ_MLBF01000004.1"/>
</dbReference>
<feature type="domain" description="YknX-like beta-barrel" evidence="6">
    <location>
        <begin position="236"/>
        <end position="316"/>
    </location>
</feature>
<feature type="domain" description="YknX-like barrel-sandwich hybrid" evidence="4">
    <location>
        <begin position="68"/>
        <end position="230"/>
    </location>
</feature>
<organism evidence="7 8">
    <name type="scientific">Desulfosporosinus metallidurans</name>
    <dbReference type="NCBI Taxonomy" id="1888891"/>
    <lineage>
        <taxon>Bacteria</taxon>
        <taxon>Bacillati</taxon>
        <taxon>Bacillota</taxon>
        <taxon>Clostridia</taxon>
        <taxon>Eubacteriales</taxon>
        <taxon>Desulfitobacteriaceae</taxon>
        <taxon>Desulfosporosinus</taxon>
    </lineage>
</organism>
<dbReference type="InterPro" id="IPR006143">
    <property type="entry name" value="RND_pump_MFP"/>
</dbReference>
<dbReference type="Pfam" id="PF25984">
    <property type="entry name" value="BSH_YknX"/>
    <property type="match status" value="1"/>
</dbReference>
<comment type="caution">
    <text evidence="7">The sequence shown here is derived from an EMBL/GenBank/DDBJ whole genome shotgun (WGS) entry which is preliminary data.</text>
</comment>
<evidence type="ECO:0000256" key="2">
    <source>
        <dbReference type="SAM" id="Coils"/>
    </source>
</evidence>
<keyword evidence="8" id="KW-1185">Reference proteome</keyword>
<evidence type="ECO:0000259" key="5">
    <source>
        <dbReference type="Pfam" id="PF25989"/>
    </source>
</evidence>
<protein>
    <submittedName>
        <fullName evidence="7">Putative RND efflux membrane fusion protein</fullName>
    </submittedName>
</protein>
<evidence type="ECO:0000313" key="7">
    <source>
        <dbReference type="EMBL" id="OLN33280.1"/>
    </source>
</evidence>
<dbReference type="PANTHER" id="PTHR30469">
    <property type="entry name" value="MULTIDRUG RESISTANCE PROTEIN MDTA"/>
    <property type="match status" value="1"/>
</dbReference>
<dbReference type="Proteomes" id="UP000186102">
    <property type="component" value="Unassembled WGS sequence"/>
</dbReference>
<feature type="domain" description="YknX-like C-terminal permuted SH3-like" evidence="5">
    <location>
        <begin position="324"/>
        <end position="391"/>
    </location>
</feature>